<comment type="caution">
    <text evidence="12">The sequence shown here is derived from an EMBL/GenBank/DDBJ whole genome shotgun (WGS) entry which is preliminary data.</text>
</comment>
<dbReference type="InterPro" id="IPR048356">
    <property type="entry name" value="MS_N"/>
</dbReference>
<dbReference type="InterPro" id="IPR048355">
    <property type="entry name" value="MS_C"/>
</dbReference>
<evidence type="ECO:0000259" key="11">
    <source>
        <dbReference type="Pfam" id="PF20659"/>
    </source>
</evidence>
<dbReference type="UniPathway" id="UPA00703">
    <property type="reaction ID" value="UER00720"/>
</dbReference>
<dbReference type="NCBIfam" id="TIGR01344">
    <property type="entry name" value="malate_syn_A"/>
    <property type="match status" value="1"/>
</dbReference>
<gene>
    <name evidence="12" type="ORF">JKP88DRAFT_270092</name>
</gene>
<evidence type="ECO:0000256" key="5">
    <source>
        <dbReference type="ARBA" id="ARBA00022679"/>
    </source>
</evidence>
<dbReference type="InterPro" id="IPR001465">
    <property type="entry name" value="Malate_synthase_TIM"/>
</dbReference>
<dbReference type="InterPro" id="IPR044856">
    <property type="entry name" value="Malate_synth_C_sf"/>
</dbReference>
<evidence type="ECO:0000256" key="7">
    <source>
        <dbReference type="PIRSR" id="PIRSR001363-1"/>
    </source>
</evidence>
<dbReference type="CDD" id="cd00727">
    <property type="entry name" value="malate_synt_A"/>
    <property type="match status" value="1"/>
</dbReference>
<evidence type="ECO:0000259" key="9">
    <source>
        <dbReference type="Pfam" id="PF01274"/>
    </source>
</evidence>
<organism evidence="12 13">
    <name type="scientific">Tribonema minus</name>
    <dbReference type="NCBI Taxonomy" id="303371"/>
    <lineage>
        <taxon>Eukaryota</taxon>
        <taxon>Sar</taxon>
        <taxon>Stramenopiles</taxon>
        <taxon>Ochrophyta</taxon>
        <taxon>PX clade</taxon>
        <taxon>Xanthophyceae</taxon>
        <taxon>Tribonematales</taxon>
        <taxon>Tribonemataceae</taxon>
        <taxon>Tribonema</taxon>
    </lineage>
</organism>
<dbReference type="Gene3D" id="3.20.20.360">
    <property type="entry name" value="Malate synthase, domain 3"/>
    <property type="match status" value="1"/>
</dbReference>
<dbReference type="PIRSF" id="PIRSF001363">
    <property type="entry name" value="Malate_synth"/>
    <property type="match status" value="1"/>
</dbReference>
<dbReference type="InterPro" id="IPR006252">
    <property type="entry name" value="Malate_synthA"/>
</dbReference>
<dbReference type="PROSITE" id="PS00510">
    <property type="entry name" value="MALATE_SYNTHASE"/>
    <property type="match status" value="1"/>
</dbReference>
<dbReference type="GO" id="GO:0004474">
    <property type="term" value="F:malate synthase activity"/>
    <property type="evidence" value="ECO:0007669"/>
    <property type="project" value="UniProtKB-EC"/>
</dbReference>
<dbReference type="GO" id="GO:0006099">
    <property type="term" value="P:tricarboxylic acid cycle"/>
    <property type="evidence" value="ECO:0007669"/>
    <property type="project" value="UniProtKB-KW"/>
</dbReference>
<dbReference type="InterPro" id="IPR046363">
    <property type="entry name" value="MS_N_TIM-barrel_dom"/>
</dbReference>
<accession>A0A835YXC1</accession>
<evidence type="ECO:0000256" key="6">
    <source>
        <dbReference type="ARBA" id="ARBA00047918"/>
    </source>
</evidence>
<keyword evidence="5 8" id="KW-0808">Transferase</keyword>
<dbReference type="InterPro" id="IPR011076">
    <property type="entry name" value="Malate_synth_sf"/>
</dbReference>
<evidence type="ECO:0000256" key="4">
    <source>
        <dbReference type="ARBA" id="ARBA00022532"/>
    </source>
</evidence>
<feature type="domain" description="Malate synthase TIM barrel" evidence="9">
    <location>
        <begin position="159"/>
        <end position="402"/>
    </location>
</feature>
<dbReference type="FunFam" id="1.20.1220.12:FF:000001">
    <property type="entry name" value="Malate synthase"/>
    <property type="match status" value="1"/>
</dbReference>
<dbReference type="EC" id="2.3.3.9" evidence="2 8"/>
<evidence type="ECO:0000313" key="12">
    <source>
        <dbReference type="EMBL" id="KAG5181190.1"/>
    </source>
</evidence>
<dbReference type="Proteomes" id="UP000664859">
    <property type="component" value="Unassembled WGS sequence"/>
</dbReference>
<dbReference type="PANTHER" id="PTHR42902">
    <property type="entry name" value="MALATE SYNTHASE"/>
    <property type="match status" value="1"/>
</dbReference>
<name>A0A835YXC1_9STRA</name>
<protein>
    <recommendedName>
        <fullName evidence="2 8">Malate synthase</fullName>
        <ecNumber evidence="2 8">2.3.3.9</ecNumber>
    </recommendedName>
</protein>
<evidence type="ECO:0000259" key="10">
    <source>
        <dbReference type="Pfam" id="PF20656"/>
    </source>
</evidence>
<dbReference type="Gene3D" id="1.20.1220.12">
    <property type="entry name" value="Malate synthase, domain III"/>
    <property type="match status" value="1"/>
</dbReference>
<keyword evidence="3 8" id="KW-0329">Glyoxylate bypass</keyword>
<dbReference type="OrthoDB" id="186072at2759"/>
<evidence type="ECO:0000313" key="13">
    <source>
        <dbReference type="Proteomes" id="UP000664859"/>
    </source>
</evidence>
<comment type="catalytic activity">
    <reaction evidence="6 8">
        <text>glyoxylate + acetyl-CoA + H2O = (S)-malate + CoA + H(+)</text>
        <dbReference type="Rhea" id="RHEA:18181"/>
        <dbReference type="ChEBI" id="CHEBI:15377"/>
        <dbReference type="ChEBI" id="CHEBI:15378"/>
        <dbReference type="ChEBI" id="CHEBI:15589"/>
        <dbReference type="ChEBI" id="CHEBI:36655"/>
        <dbReference type="ChEBI" id="CHEBI:57287"/>
        <dbReference type="ChEBI" id="CHEBI:57288"/>
        <dbReference type="EC" id="2.3.3.9"/>
    </reaction>
</comment>
<dbReference type="EMBL" id="JAFCMP010000335">
    <property type="protein sequence ID" value="KAG5181190.1"/>
    <property type="molecule type" value="Genomic_DNA"/>
</dbReference>
<evidence type="ECO:0000256" key="3">
    <source>
        <dbReference type="ARBA" id="ARBA00022435"/>
    </source>
</evidence>
<keyword evidence="4 8" id="KW-0816">Tricarboxylic acid cycle</keyword>
<keyword evidence="13" id="KW-1185">Reference proteome</keyword>
<feature type="domain" description="Malate synthase N-terminal" evidence="10">
    <location>
        <begin position="14"/>
        <end position="72"/>
    </location>
</feature>
<comment type="similarity">
    <text evidence="1 8">Belongs to the malate synthase family.</text>
</comment>
<evidence type="ECO:0000256" key="1">
    <source>
        <dbReference type="ARBA" id="ARBA00006394"/>
    </source>
</evidence>
<proteinExistence type="inferred from homology"/>
<dbReference type="Pfam" id="PF20656">
    <property type="entry name" value="MS_N"/>
    <property type="match status" value="1"/>
</dbReference>
<dbReference type="FunFam" id="3.20.20.360:FF:000001">
    <property type="entry name" value="Malate synthase"/>
    <property type="match status" value="1"/>
</dbReference>
<dbReference type="Pfam" id="PF20659">
    <property type="entry name" value="MS_C"/>
    <property type="match status" value="1"/>
</dbReference>
<comment type="pathway">
    <text evidence="8">Carbohydrate metabolism; glyoxylate cycle; (S)-malate from isocitrate: step 2/2.</text>
</comment>
<dbReference type="GO" id="GO:0005737">
    <property type="term" value="C:cytoplasm"/>
    <property type="evidence" value="ECO:0007669"/>
    <property type="project" value="TreeGrafter"/>
</dbReference>
<dbReference type="AlphaFoldDB" id="A0A835YXC1"/>
<evidence type="ECO:0000256" key="2">
    <source>
        <dbReference type="ARBA" id="ARBA00012636"/>
    </source>
</evidence>
<evidence type="ECO:0000256" key="8">
    <source>
        <dbReference type="RuleBase" id="RU000555"/>
    </source>
</evidence>
<dbReference type="Pfam" id="PF01274">
    <property type="entry name" value="MS_TIM-barrel"/>
    <property type="match status" value="1"/>
</dbReference>
<dbReference type="SUPFAM" id="SSF51645">
    <property type="entry name" value="Malate synthase G"/>
    <property type="match status" value="1"/>
</dbReference>
<dbReference type="GO" id="GO:0006097">
    <property type="term" value="P:glyoxylate cycle"/>
    <property type="evidence" value="ECO:0007669"/>
    <property type="project" value="UniProtKB-UniPathway"/>
</dbReference>
<feature type="domain" description="Malate synthase C-terminal" evidence="11">
    <location>
        <begin position="409"/>
        <end position="531"/>
    </location>
</feature>
<dbReference type="InterPro" id="IPR019830">
    <property type="entry name" value="Malate_synthase_CS"/>
</dbReference>
<sequence>MDASCVTAAMDVRVHGAVLDHHRHILSPGALRFLGILHSSFELRRQSLLAARVARQAEFDAGLDPGFRAETAWIRDDAAWRVRPPPEDLLDRYVCMSIKQENGVFSSVTYMADLEDSTSPTWANVVEGQVNLYDATRGTIAYTSAATGKAYKLNDKTAVLLVRPRGWHLDEAHVTVNGARMSAALFDFGLYFFHNHHVLAVKGSGPCFYLPKMESHLEARLWNDVFNAAQDYVGVERGTIRATALLETITAAFEMDEILYELRDHSTGLNCGRWDYIFSFIKKMRARRACVTPDRKHIGMTAPFMRAYVELLVHTCHKRGAHAMGGMAAQIPVKHDPELQEQAMAQVRADKLREVEAGHDGTWVAHPALVGVAMDIFNEHMPQPNQIDKVPPCSVTASDLLAVPTLGTITSAGLTENVDVCLEYVAAWLSGNGCIPMNHKMEDAATAEISRVQVWQWAEHEAVMSDTGTAVTRDIVKQLVSERGVKFQAEARESGDVQRLRSFALATKLVRDMMTAPQLDEFLTSIAYNHIVTAA</sequence>
<feature type="active site" description="Proton donor" evidence="7">
    <location>
        <position position="443"/>
    </location>
</feature>
<feature type="active site" description="Proton acceptor" evidence="7">
    <location>
        <position position="163"/>
    </location>
</feature>
<dbReference type="PANTHER" id="PTHR42902:SF1">
    <property type="entry name" value="MALATE SYNTHASE 1-RELATED"/>
    <property type="match status" value="1"/>
</dbReference>
<reference evidence="12" key="1">
    <citation type="submission" date="2021-02" db="EMBL/GenBank/DDBJ databases">
        <title>First Annotated Genome of the Yellow-green Alga Tribonema minus.</title>
        <authorList>
            <person name="Mahan K.M."/>
        </authorList>
    </citation>
    <scope>NUCLEOTIDE SEQUENCE</scope>
    <source>
        <strain evidence="12">UTEX B ZZ1240</strain>
    </source>
</reference>